<dbReference type="Pfam" id="PF04678">
    <property type="entry name" value="MCU"/>
    <property type="match status" value="1"/>
</dbReference>
<evidence type="ECO:0000256" key="2">
    <source>
        <dbReference type="ARBA" id="ARBA00005653"/>
    </source>
</evidence>
<keyword evidence="12 15" id="KW-0472">Membrane</keyword>
<dbReference type="GO" id="GO:0015292">
    <property type="term" value="F:uniporter activity"/>
    <property type="evidence" value="ECO:0007669"/>
    <property type="project" value="TreeGrafter"/>
</dbReference>
<dbReference type="GO" id="GO:0005262">
    <property type="term" value="F:calcium channel activity"/>
    <property type="evidence" value="ECO:0007669"/>
    <property type="project" value="UniProtKB-KW"/>
</dbReference>
<keyword evidence="6 15" id="KW-0812">Transmembrane</keyword>
<keyword evidence="7" id="KW-0999">Mitochondrion inner membrane</keyword>
<reference evidence="17 18" key="1">
    <citation type="journal article" date="2021" name="Nat. Plants">
        <title>The Taxus genome provides insights into paclitaxel biosynthesis.</title>
        <authorList>
            <person name="Xiong X."/>
            <person name="Gou J."/>
            <person name="Liao Q."/>
            <person name="Li Y."/>
            <person name="Zhou Q."/>
            <person name="Bi G."/>
            <person name="Li C."/>
            <person name="Du R."/>
            <person name="Wang X."/>
            <person name="Sun T."/>
            <person name="Guo L."/>
            <person name="Liang H."/>
            <person name="Lu P."/>
            <person name="Wu Y."/>
            <person name="Zhang Z."/>
            <person name="Ro D.K."/>
            <person name="Shang Y."/>
            <person name="Huang S."/>
            <person name="Yan J."/>
        </authorList>
    </citation>
    <scope>NUCLEOTIDE SEQUENCE [LARGE SCALE GENOMIC DNA]</scope>
    <source>
        <strain evidence="17">Ta-2019</strain>
    </source>
</reference>
<dbReference type="SUPFAM" id="SSF47473">
    <property type="entry name" value="EF-hand"/>
    <property type="match status" value="1"/>
</dbReference>
<protein>
    <recommendedName>
        <fullName evidence="16">Calcium uniporter protein C-terminal domain-containing protein</fullName>
    </recommendedName>
</protein>
<keyword evidence="10" id="KW-0406">Ion transport</keyword>
<keyword evidence="11" id="KW-0496">Mitochondrion</keyword>
<evidence type="ECO:0000256" key="3">
    <source>
        <dbReference type="ARBA" id="ARBA00022448"/>
    </source>
</evidence>
<dbReference type="PANTHER" id="PTHR13462:SF10">
    <property type="entry name" value="CALCIUM UNIPORTER PROTEIN, MITOCHONDRIAL"/>
    <property type="match status" value="1"/>
</dbReference>
<sequence length="242" mass="26710">MAGSRIFRGILATAQGVFRANEGCSGLCRRRVLGFTVLPTLQSHIRLLPPPVLFSVSPECKPPERNETSNGSGCGSIALDEVKRILRLANVEALKKRLEADGNEFITHQELLKMCLTMGVAHSDEEATGFAKILDAAGVVLIFRDKVYLHPDKVAELVMNAVPLALAPEDDPRKQEMERLQKEKDGIDKIAHRHVRIVLWTGLGSLSSITALCFRLTFWELSWDVMEPIAFFATTGGLIVGY</sequence>
<evidence type="ECO:0000256" key="11">
    <source>
        <dbReference type="ARBA" id="ARBA00023128"/>
    </source>
</evidence>
<keyword evidence="5" id="KW-0107">Calcium channel</keyword>
<evidence type="ECO:0000256" key="4">
    <source>
        <dbReference type="ARBA" id="ARBA00022568"/>
    </source>
</evidence>
<evidence type="ECO:0000256" key="6">
    <source>
        <dbReference type="ARBA" id="ARBA00022692"/>
    </source>
</evidence>
<organism evidence="17 18">
    <name type="scientific">Taxus chinensis</name>
    <name type="common">Chinese yew</name>
    <name type="synonym">Taxus wallichiana var. chinensis</name>
    <dbReference type="NCBI Taxonomy" id="29808"/>
    <lineage>
        <taxon>Eukaryota</taxon>
        <taxon>Viridiplantae</taxon>
        <taxon>Streptophyta</taxon>
        <taxon>Embryophyta</taxon>
        <taxon>Tracheophyta</taxon>
        <taxon>Spermatophyta</taxon>
        <taxon>Pinopsida</taxon>
        <taxon>Pinidae</taxon>
        <taxon>Conifers II</taxon>
        <taxon>Cupressales</taxon>
        <taxon>Taxaceae</taxon>
        <taxon>Taxus</taxon>
    </lineage>
</organism>
<dbReference type="GO" id="GO:1990246">
    <property type="term" value="C:uniplex complex"/>
    <property type="evidence" value="ECO:0007669"/>
    <property type="project" value="TreeGrafter"/>
</dbReference>
<comment type="catalytic activity">
    <reaction evidence="14">
        <text>Ca(2+)(in) = Ca(2+)(out)</text>
        <dbReference type="Rhea" id="RHEA:29671"/>
        <dbReference type="ChEBI" id="CHEBI:29108"/>
    </reaction>
</comment>
<dbReference type="Proteomes" id="UP000824469">
    <property type="component" value="Unassembled WGS sequence"/>
</dbReference>
<dbReference type="AlphaFoldDB" id="A0AA38FRR4"/>
<evidence type="ECO:0000256" key="12">
    <source>
        <dbReference type="ARBA" id="ARBA00023136"/>
    </source>
</evidence>
<name>A0AA38FRR4_TAXCH</name>
<evidence type="ECO:0000256" key="1">
    <source>
        <dbReference type="ARBA" id="ARBA00004448"/>
    </source>
</evidence>
<feature type="transmembrane region" description="Helical" evidence="15">
    <location>
        <begin position="197"/>
        <end position="218"/>
    </location>
</feature>
<keyword evidence="9 15" id="KW-1133">Transmembrane helix</keyword>
<keyword evidence="3" id="KW-0813">Transport</keyword>
<keyword evidence="8" id="KW-0106">Calcium</keyword>
<keyword evidence="13" id="KW-0407">Ion channel</keyword>
<evidence type="ECO:0000256" key="8">
    <source>
        <dbReference type="ARBA" id="ARBA00022837"/>
    </source>
</evidence>
<keyword evidence="18" id="KW-1185">Reference proteome</keyword>
<dbReference type="GO" id="GO:0051560">
    <property type="term" value="P:mitochondrial calcium ion homeostasis"/>
    <property type="evidence" value="ECO:0007669"/>
    <property type="project" value="InterPro"/>
</dbReference>
<evidence type="ECO:0000256" key="5">
    <source>
        <dbReference type="ARBA" id="ARBA00022673"/>
    </source>
</evidence>
<dbReference type="GO" id="GO:0036444">
    <property type="term" value="P:calcium import into the mitochondrion"/>
    <property type="evidence" value="ECO:0007669"/>
    <property type="project" value="TreeGrafter"/>
</dbReference>
<keyword evidence="4" id="KW-0109">Calcium transport</keyword>
<evidence type="ECO:0000313" key="17">
    <source>
        <dbReference type="EMBL" id="KAH9308995.1"/>
    </source>
</evidence>
<dbReference type="InterPro" id="IPR006769">
    <property type="entry name" value="MCU_C"/>
</dbReference>
<dbReference type="InterPro" id="IPR039055">
    <property type="entry name" value="MCU_fam"/>
</dbReference>
<evidence type="ECO:0000256" key="14">
    <source>
        <dbReference type="ARBA" id="ARBA00036634"/>
    </source>
</evidence>
<evidence type="ECO:0000256" key="9">
    <source>
        <dbReference type="ARBA" id="ARBA00022989"/>
    </source>
</evidence>
<comment type="similarity">
    <text evidence="2">Belongs to the MCU (TC 1.A.77) family.</text>
</comment>
<dbReference type="PANTHER" id="PTHR13462">
    <property type="entry name" value="CALCIUM UNIPORTER PROTEIN, MITOCHONDRIAL"/>
    <property type="match status" value="1"/>
</dbReference>
<accession>A0AA38FRR4</accession>
<evidence type="ECO:0000313" key="18">
    <source>
        <dbReference type="Proteomes" id="UP000824469"/>
    </source>
</evidence>
<feature type="domain" description="Calcium uniporter protein C-terminal" evidence="16">
    <location>
        <begin position="125"/>
        <end position="242"/>
    </location>
</feature>
<comment type="subcellular location">
    <subcellularLocation>
        <location evidence="1">Mitochondrion inner membrane</location>
        <topology evidence="1">Multi-pass membrane protein</topology>
    </subcellularLocation>
</comment>
<evidence type="ECO:0000256" key="15">
    <source>
        <dbReference type="SAM" id="Phobius"/>
    </source>
</evidence>
<dbReference type="InterPro" id="IPR011992">
    <property type="entry name" value="EF-hand-dom_pair"/>
</dbReference>
<evidence type="ECO:0000259" key="16">
    <source>
        <dbReference type="Pfam" id="PF04678"/>
    </source>
</evidence>
<gene>
    <name evidence="17" type="ORF">KI387_036906</name>
</gene>
<evidence type="ECO:0000256" key="13">
    <source>
        <dbReference type="ARBA" id="ARBA00023303"/>
    </source>
</evidence>
<proteinExistence type="inferred from homology"/>
<evidence type="ECO:0000256" key="10">
    <source>
        <dbReference type="ARBA" id="ARBA00023065"/>
    </source>
</evidence>
<evidence type="ECO:0000256" key="7">
    <source>
        <dbReference type="ARBA" id="ARBA00022792"/>
    </source>
</evidence>
<dbReference type="EMBL" id="JAHRHJ020000007">
    <property type="protein sequence ID" value="KAH9308995.1"/>
    <property type="molecule type" value="Genomic_DNA"/>
</dbReference>
<comment type="caution">
    <text evidence="17">The sequence shown here is derived from an EMBL/GenBank/DDBJ whole genome shotgun (WGS) entry which is preliminary data.</text>
</comment>
<feature type="non-terminal residue" evidence="17">
    <location>
        <position position="1"/>
    </location>
</feature>